<evidence type="ECO:0000313" key="3">
    <source>
        <dbReference type="Proteomes" id="UP000321570"/>
    </source>
</evidence>
<evidence type="ECO:0000256" key="1">
    <source>
        <dbReference type="SAM" id="Phobius"/>
    </source>
</evidence>
<evidence type="ECO:0000313" key="2">
    <source>
        <dbReference type="EMBL" id="VUZ46365.1"/>
    </source>
</evidence>
<name>A0A564YGE5_HYMDI</name>
<reference evidence="2 3" key="1">
    <citation type="submission" date="2019-07" db="EMBL/GenBank/DDBJ databases">
        <authorList>
            <person name="Jastrzebski P J."/>
            <person name="Paukszto L."/>
            <person name="Jastrzebski P J."/>
        </authorList>
    </citation>
    <scope>NUCLEOTIDE SEQUENCE [LARGE SCALE GENOMIC DNA]</scope>
    <source>
        <strain evidence="2 3">WMS-il1</strain>
    </source>
</reference>
<keyword evidence="3" id="KW-1185">Reference proteome</keyword>
<dbReference type="Proteomes" id="UP000321570">
    <property type="component" value="Unassembled WGS sequence"/>
</dbReference>
<gene>
    <name evidence="2" type="ORF">WMSIL1_LOCUS6157</name>
</gene>
<organism evidence="2 3">
    <name type="scientific">Hymenolepis diminuta</name>
    <name type="common">Rat tapeworm</name>
    <dbReference type="NCBI Taxonomy" id="6216"/>
    <lineage>
        <taxon>Eukaryota</taxon>
        <taxon>Metazoa</taxon>
        <taxon>Spiralia</taxon>
        <taxon>Lophotrochozoa</taxon>
        <taxon>Platyhelminthes</taxon>
        <taxon>Cestoda</taxon>
        <taxon>Eucestoda</taxon>
        <taxon>Cyclophyllidea</taxon>
        <taxon>Hymenolepididae</taxon>
        <taxon>Hymenolepis</taxon>
    </lineage>
</organism>
<sequence>MELSRQYLGLNFRRFKNFEILRVPLLTARLVLFIATSLTGMNIYEYLLRLPRNEIRRSLERLNLH</sequence>
<dbReference type="AlphaFoldDB" id="A0A564YGE5"/>
<keyword evidence="1" id="KW-0812">Transmembrane</keyword>
<dbReference type="EMBL" id="CABIJS010000221">
    <property type="protein sequence ID" value="VUZ46365.1"/>
    <property type="molecule type" value="Genomic_DNA"/>
</dbReference>
<feature type="transmembrane region" description="Helical" evidence="1">
    <location>
        <begin position="21"/>
        <end position="44"/>
    </location>
</feature>
<keyword evidence="1" id="KW-0472">Membrane</keyword>
<accession>A0A564YGE5</accession>
<keyword evidence="1" id="KW-1133">Transmembrane helix</keyword>
<protein>
    <submittedName>
        <fullName evidence="2">Uncharacterized protein</fullName>
    </submittedName>
</protein>
<proteinExistence type="predicted"/>